<keyword evidence="1" id="KW-0812">Transmembrane</keyword>
<evidence type="ECO:0000313" key="2">
    <source>
        <dbReference type="EMBL" id="CAI2374455.1"/>
    </source>
</evidence>
<keyword evidence="3" id="KW-1185">Reference proteome</keyword>
<accession>A0AAD1XKU6</accession>
<evidence type="ECO:0000313" key="3">
    <source>
        <dbReference type="Proteomes" id="UP001295684"/>
    </source>
</evidence>
<dbReference type="Proteomes" id="UP001295684">
    <property type="component" value="Unassembled WGS sequence"/>
</dbReference>
<organism evidence="2 3">
    <name type="scientific">Euplotes crassus</name>
    <dbReference type="NCBI Taxonomy" id="5936"/>
    <lineage>
        <taxon>Eukaryota</taxon>
        <taxon>Sar</taxon>
        <taxon>Alveolata</taxon>
        <taxon>Ciliophora</taxon>
        <taxon>Intramacronucleata</taxon>
        <taxon>Spirotrichea</taxon>
        <taxon>Hypotrichia</taxon>
        <taxon>Euplotida</taxon>
        <taxon>Euplotidae</taxon>
        <taxon>Moneuplotes</taxon>
    </lineage>
</organism>
<feature type="transmembrane region" description="Helical" evidence="1">
    <location>
        <begin position="58"/>
        <end position="77"/>
    </location>
</feature>
<dbReference type="EMBL" id="CAMPGE010015856">
    <property type="protein sequence ID" value="CAI2374455.1"/>
    <property type="molecule type" value="Genomic_DNA"/>
</dbReference>
<keyword evidence="1" id="KW-1133">Transmembrane helix</keyword>
<feature type="transmembrane region" description="Helical" evidence="1">
    <location>
        <begin position="27"/>
        <end position="46"/>
    </location>
</feature>
<sequence>MYLIPMDDLGLPKFEVTLLSDSLLRQVGILPCHSLIILFFSISNFLTCLCNFQSSCNLYLYTLFGGLFWCVKAVHSISPMSEIESFEIFSLSSL</sequence>
<dbReference type="AlphaFoldDB" id="A0AAD1XKU6"/>
<proteinExistence type="predicted"/>
<gene>
    <name evidence="2" type="ORF">ECRASSUSDP1_LOCUS15808</name>
</gene>
<reference evidence="2" key="1">
    <citation type="submission" date="2023-07" db="EMBL/GenBank/DDBJ databases">
        <authorList>
            <consortium name="AG Swart"/>
            <person name="Singh M."/>
            <person name="Singh A."/>
            <person name="Seah K."/>
            <person name="Emmerich C."/>
        </authorList>
    </citation>
    <scope>NUCLEOTIDE SEQUENCE</scope>
    <source>
        <strain evidence="2">DP1</strain>
    </source>
</reference>
<keyword evidence="1" id="KW-0472">Membrane</keyword>
<evidence type="ECO:0000256" key="1">
    <source>
        <dbReference type="SAM" id="Phobius"/>
    </source>
</evidence>
<comment type="caution">
    <text evidence="2">The sequence shown here is derived from an EMBL/GenBank/DDBJ whole genome shotgun (WGS) entry which is preliminary data.</text>
</comment>
<protein>
    <submittedName>
        <fullName evidence="2">Uncharacterized protein</fullName>
    </submittedName>
</protein>
<name>A0AAD1XKU6_EUPCR</name>